<dbReference type="AlphaFoldDB" id="A0ABD3AUZ4"/>
<dbReference type="EMBL" id="JBJUIK010000002">
    <property type="protein sequence ID" value="KAL3534906.1"/>
    <property type="molecule type" value="Genomic_DNA"/>
</dbReference>
<dbReference type="Proteomes" id="UP001630127">
    <property type="component" value="Unassembled WGS sequence"/>
</dbReference>
<protein>
    <submittedName>
        <fullName evidence="1">Uncharacterized protein</fullName>
    </submittedName>
</protein>
<organism evidence="1 2">
    <name type="scientific">Cinchona calisaya</name>
    <dbReference type="NCBI Taxonomy" id="153742"/>
    <lineage>
        <taxon>Eukaryota</taxon>
        <taxon>Viridiplantae</taxon>
        <taxon>Streptophyta</taxon>
        <taxon>Embryophyta</taxon>
        <taxon>Tracheophyta</taxon>
        <taxon>Spermatophyta</taxon>
        <taxon>Magnoliopsida</taxon>
        <taxon>eudicotyledons</taxon>
        <taxon>Gunneridae</taxon>
        <taxon>Pentapetalae</taxon>
        <taxon>asterids</taxon>
        <taxon>lamiids</taxon>
        <taxon>Gentianales</taxon>
        <taxon>Rubiaceae</taxon>
        <taxon>Cinchonoideae</taxon>
        <taxon>Cinchoneae</taxon>
        <taxon>Cinchona</taxon>
    </lineage>
</organism>
<name>A0ABD3AUZ4_9GENT</name>
<reference evidence="1 2" key="1">
    <citation type="submission" date="2024-11" db="EMBL/GenBank/DDBJ databases">
        <title>A near-complete genome assembly of Cinchona calisaya.</title>
        <authorList>
            <person name="Lian D.C."/>
            <person name="Zhao X.W."/>
            <person name="Wei L."/>
        </authorList>
    </citation>
    <scope>NUCLEOTIDE SEQUENCE [LARGE SCALE GENOMIC DNA]</scope>
    <source>
        <tissue evidence="1">Nenye</tissue>
    </source>
</reference>
<comment type="caution">
    <text evidence="1">The sequence shown here is derived from an EMBL/GenBank/DDBJ whole genome shotgun (WGS) entry which is preliminary data.</text>
</comment>
<gene>
    <name evidence="1" type="ORF">ACH5RR_003367</name>
</gene>
<sequence>MQMGAMHCPRIAELSTNQRPLKLLVFKPGELKRSRMQMGTMHCPRIAELSTIRKPLKMRRASRSYSDI</sequence>
<keyword evidence="2" id="KW-1185">Reference proteome</keyword>
<proteinExistence type="predicted"/>
<evidence type="ECO:0000313" key="2">
    <source>
        <dbReference type="Proteomes" id="UP001630127"/>
    </source>
</evidence>
<accession>A0ABD3AUZ4</accession>
<evidence type="ECO:0000313" key="1">
    <source>
        <dbReference type="EMBL" id="KAL3534906.1"/>
    </source>
</evidence>